<protein>
    <submittedName>
        <fullName evidence="1">Uncharacterized protein</fullName>
    </submittedName>
</protein>
<reference evidence="1" key="1">
    <citation type="submission" date="2023-05" db="EMBL/GenBank/DDBJ databases">
        <authorList>
            <consortium name="ELIXIR-Norway"/>
        </authorList>
    </citation>
    <scope>NUCLEOTIDE SEQUENCE</scope>
</reference>
<name>A0AC59ZQH9_RANTA</name>
<reference evidence="1" key="2">
    <citation type="submission" date="2025-03" db="EMBL/GenBank/DDBJ databases">
        <authorList>
            <consortium name="ELIXIR-Norway"/>
            <consortium name="Elixir Norway"/>
        </authorList>
    </citation>
    <scope>NUCLEOTIDE SEQUENCE</scope>
</reference>
<dbReference type="Proteomes" id="UP001162501">
    <property type="component" value="Chromosome 31"/>
</dbReference>
<accession>A0AC59ZQH9</accession>
<evidence type="ECO:0000313" key="1">
    <source>
        <dbReference type="EMBL" id="CAN0470820.1"/>
    </source>
</evidence>
<organism evidence="1 2">
    <name type="scientific">Rangifer tarandus platyrhynchus</name>
    <name type="common">Svalbard reindeer</name>
    <dbReference type="NCBI Taxonomy" id="3082113"/>
    <lineage>
        <taxon>Eukaryota</taxon>
        <taxon>Metazoa</taxon>
        <taxon>Chordata</taxon>
        <taxon>Craniata</taxon>
        <taxon>Vertebrata</taxon>
        <taxon>Euteleostomi</taxon>
        <taxon>Mammalia</taxon>
        <taxon>Eutheria</taxon>
        <taxon>Laurasiatheria</taxon>
        <taxon>Artiodactyla</taxon>
        <taxon>Ruminantia</taxon>
        <taxon>Pecora</taxon>
        <taxon>Cervidae</taxon>
        <taxon>Odocoileinae</taxon>
        <taxon>Rangifer</taxon>
    </lineage>
</organism>
<evidence type="ECO:0000313" key="2">
    <source>
        <dbReference type="Proteomes" id="UP001162501"/>
    </source>
</evidence>
<proteinExistence type="predicted"/>
<dbReference type="EMBL" id="OX596115">
    <property type="protein sequence ID" value="CAN0470820.1"/>
    <property type="molecule type" value="Genomic_DNA"/>
</dbReference>
<sequence length="108" mass="11469">MKKGEKVPPSVWIQKPGVGIGGCRGQRSGWREAVSGSDVSGEGSHRLPSPAATSCPEGHRSRVQPHQAATLQRPAEDDVAPTMARRILRFPVYPEQLGKEEGSGGKTG</sequence>
<gene>
    <name evidence="1" type="ORF">MRATA1EN22A_LOCUS20493</name>
</gene>